<dbReference type="FunFam" id="1.10.340.30:FF:000010">
    <property type="entry name" value="Adenine DNA glycosylase"/>
    <property type="match status" value="1"/>
</dbReference>
<name>G5H6G7_9BACT</name>
<dbReference type="InterPro" id="IPR005760">
    <property type="entry name" value="A/G_AdeGlyc_MutY"/>
</dbReference>
<evidence type="ECO:0000256" key="11">
    <source>
        <dbReference type="ARBA" id="ARBA00023014"/>
    </source>
</evidence>
<dbReference type="PANTHER" id="PTHR42944">
    <property type="entry name" value="ADENINE DNA GLYCOSYLASE"/>
    <property type="match status" value="1"/>
</dbReference>
<evidence type="ECO:0000313" key="17">
    <source>
        <dbReference type="Proteomes" id="UP000006008"/>
    </source>
</evidence>
<dbReference type="InterPro" id="IPR023170">
    <property type="entry name" value="HhH_base_excis_C"/>
</dbReference>
<evidence type="ECO:0000256" key="3">
    <source>
        <dbReference type="ARBA" id="ARBA00008343"/>
    </source>
</evidence>
<keyword evidence="12" id="KW-0234">DNA repair</keyword>
<evidence type="ECO:0000256" key="5">
    <source>
        <dbReference type="ARBA" id="ARBA00022023"/>
    </source>
</evidence>
<evidence type="ECO:0000256" key="4">
    <source>
        <dbReference type="ARBA" id="ARBA00012045"/>
    </source>
</evidence>
<dbReference type="GO" id="GO:0046872">
    <property type="term" value="F:metal ion binding"/>
    <property type="evidence" value="ECO:0007669"/>
    <property type="project" value="UniProtKB-UniRule"/>
</dbReference>
<evidence type="ECO:0000256" key="14">
    <source>
        <dbReference type="RuleBase" id="RU365096"/>
    </source>
</evidence>
<dbReference type="SMART" id="SM00478">
    <property type="entry name" value="ENDO3c"/>
    <property type="match status" value="1"/>
</dbReference>
<dbReference type="GeneID" id="92816945"/>
<evidence type="ECO:0000256" key="6">
    <source>
        <dbReference type="ARBA" id="ARBA00022485"/>
    </source>
</evidence>
<comment type="function">
    <text evidence="2">Adenine glycosylase active on G-A mispairs. MutY also corrects error-prone DNA synthesis past GO lesions which are due to the oxidatively damaged form of guanine: 7,8-dihydro-8-oxoguanine (8-oxo-dGTP).</text>
</comment>
<dbReference type="NCBIfam" id="TIGR01084">
    <property type="entry name" value="mutY"/>
    <property type="match status" value="1"/>
</dbReference>
<dbReference type="Pfam" id="PF00730">
    <property type="entry name" value="HhH-GPD"/>
    <property type="match status" value="1"/>
</dbReference>
<sequence>MEEGKQSLPNEISAVLIRWYETHRRELPWRETTDPYRIWISEIILQQTRVAQGLEYYLRFVERFPDVRSLAGAHEDEVMKLWQGLGYYSRARNLHAAAREVSGKYAGLFPADYASVRALKGIGDYTAAAICSFAFGLPHATVDGNVYRVLARLYGLETPIDTPAGKREFAVLAGSLLDPARAGLHNQAMMEFGALQCVPRSPDCTVCPLAGRCAALRQGRVDELPVKAGRTEVKPRYFNYLHLRNGGRTVLVKRTGSDIWRNLYEFPLLETGTPVAFDVLRDDPRFRALLGGTEYAVLHRVAMPKHQLSHRTIHACFYEIEVEAFPHPLPPDGCVVADGEVSDYAVSRLTELYLQRRG</sequence>
<feature type="domain" description="HhH-GPD" evidence="15">
    <location>
        <begin position="44"/>
        <end position="195"/>
    </location>
</feature>
<evidence type="ECO:0000256" key="7">
    <source>
        <dbReference type="ARBA" id="ARBA00022723"/>
    </source>
</evidence>
<dbReference type="GO" id="GO:0006298">
    <property type="term" value="P:mismatch repair"/>
    <property type="evidence" value="ECO:0007669"/>
    <property type="project" value="TreeGrafter"/>
</dbReference>
<dbReference type="SUPFAM" id="SSF55811">
    <property type="entry name" value="Nudix"/>
    <property type="match status" value="1"/>
</dbReference>
<keyword evidence="11" id="KW-0411">Iron-sulfur</keyword>
<dbReference type="CDD" id="cd03431">
    <property type="entry name" value="NUDIX_DNA_Glycosylase_C-MutY"/>
    <property type="match status" value="1"/>
</dbReference>
<evidence type="ECO:0000259" key="15">
    <source>
        <dbReference type="SMART" id="SM00478"/>
    </source>
</evidence>
<evidence type="ECO:0000256" key="9">
    <source>
        <dbReference type="ARBA" id="ARBA00022801"/>
    </source>
</evidence>
<dbReference type="GO" id="GO:0000701">
    <property type="term" value="F:purine-specific mismatch base pair DNA N-glycosylase activity"/>
    <property type="evidence" value="ECO:0007669"/>
    <property type="project" value="UniProtKB-EC"/>
</dbReference>
<dbReference type="GO" id="GO:0051539">
    <property type="term" value="F:4 iron, 4 sulfur cluster binding"/>
    <property type="evidence" value="ECO:0007669"/>
    <property type="project" value="UniProtKB-UniRule"/>
</dbReference>
<dbReference type="PANTHER" id="PTHR42944:SF1">
    <property type="entry name" value="ADENINE DNA GLYCOSYLASE"/>
    <property type="match status" value="1"/>
</dbReference>
<keyword evidence="17" id="KW-1185">Reference proteome</keyword>
<dbReference type="InterPro" id="IPR015797">
    <property type="entry name" value="NUDIX_hydrolase-like_dom_sf"/>
</dbReference>
<comment type="similarity">
    <text evidence="3 14">Belongs to the Nth/MutY family.</text>
</comment>
<evidence type="ECO:0000256" key="10">
    <source>
        <dbReference type="ARBA" id="ARBA00023004"/>
    </source>
</evidence>
<dbReference type="eggNOG" id="COG1194">
    <property type="taxonomic scope" value="Bacteria"/>
</dbReference>
<dbReference type="InterPro" id="IPR011257">
    <property type="entry name" value="DNA_glycosylase"/>
</dbReference>
<dbReference type="GO" id="GO:0006284">
    <property type="term" value="P:base-excision repair"/>
    <property type="evidence" value="ECO:0007669"/>
    <property type="project" value="UniProtKB-UniRule"/>
</dbReference>
<keyword evidence="10 14" id="KW-0408">Iron</keyword>
<keyword evidence="8 14" id="KW-0227">DNA damage</keyword>
<dbReference type="CDD" id="cd00056">
    <property type="entry name" value="ENDO3c"/>
    <property type="match status" value="1"/>
</dbReference>
<keyword evidence="9" id="KW-0378">Hydrolase</keyword>
<dbReference type="InterPro" id="IPR003265">
    <property type="entry name" value="HhH-GPD_domain"/>
</dbReference>
<keyword evidence="6" id="KW-0004">4Fe-4S</keyword>
<protein>
    <recommendedName>
        <fullName evidence="5 14">Adenine DNA glycosylase</fullName>
        <ecNumber evidence="4 14">3.2.2.31</ecNumber>
    </recommendedName>
</protein>
<comment type="catalytic activity">
    <reaction evidence="1 14">
        <text>Hydrolyzes free adenine bases from 7,8-dihydro-8-oxoguanine:adenine mismatched double-stranded DNA, leaving an apurinic site.</text>
        <dbReference type="EC" id="3.2.2.31"/>
    </reaction>
</comment>
<dbReference type="RefSeq" id="WP_009133333.1">
    <property type="nucleotide sequence ID" value="NZ_CP102250.1"/>
</dbReference>
<gene>
    <name evidence="16" type="ORF">HMPREF9450_00527</name>
</gene>
<organism evidence="16 17">
    <name type="scientific">Alistipes indistinctus YIT 12060</name>
    <dbReference type="NCBI Taxonomy" id="742725"/>
    <lineage>
        <taxon>Bacteria</taxon>
        <taxon>Pseudomonadati</taxon>
        <taxon>Bacteroidota</taxon>
        <taxon>Bacteroidia</taxon>
        <taxon>Bacteroidales</taxon>
        <taxon>Rikenellaceae</taxon>
        <taxon>Alistipes</taxon>
    </lineage>
</organism>
<keyword evidence="7" id="KW-0479">Metal-binding</keyword>
<comment type="caution">
    <text evidence="16">The sequence shown here is derived from an EMBL/GenBank/DDBJ whole genome shotgun (WGS) entry which is preliminary data.</text>
</comment>
<evidence type="ECO:0000313" key="16">
    <source>
        <dbReference type="EMBL" id="EHB92978.1"/>
    </source>
</evidence>
<dbReference type="Gene3D" id="1.10.340.30">
    <property type="entry name" value="Hypothetical protein, domain 2"/>
    <property type="match status" value="1"/>
</dbReference>
<comment type="cofactor">
    <cofactor evidence="14">
        <name>[4Fe-4S] cluster</name>
        <dbReference type="ChEBI" id="CHEBI:49883"/>
    </cofactor>
    <text evidence="14">Binds 1 [4Fe-4S] cluster.</text>
</comment>
<dbReference type="AlphaFoldDB" id="G5H6G7"/>
<accession>G5H6G7</accession>
<keyword evidence="13 14" id="KW-0326">Glycosidase</keyword>
<dbReference type="HOGENOM" id="CLU_012862_0_3_10"/>
<dbReference type="EC" id="3.2.2.31" evidence="4 14"/>
<evidence type="ECO:0000256" key="12">
    <source>
        <dbReference type="ARBA" id="ARBA00023204"/>
    </source>
</evidence>
<dbReference type="OrthoDB" id="9802365at2"/>
<reference evidence="16 17" key="1">
    <citation type="submission" date="2011-08" db="EMBL/GenBank/DDBJ databases">
        <title>The Genome Sequence of Alistipes indistinctus YIT 12060.</title>
        <authorList>
            <consortium name="The Broad Institute Genome Sequencing Platform"/>
            <person name="Earl A."/>
            <person name="Ward D."/>
            <person name="Feldgarden M."/>
            <person name="Gevers D."/>
            <person name="Morotomi M."/>
            <person name="Young S.K."/>
            <person name="Zeng Q."/>
            <person name="Gargeya S."/>
            <person name="Fitzgerald M."/>
            <person name="Haas B."/>
            <person name="Abouelleil A."/>
            <person name="Alvarado L."/>
            <person name="Arachchi H.M."/>
            <person name="Berlin A."/>
            <person name="Brown A."/>
            <person name="Chapman S.B."/>
            <person name="Chen Z."/>
            <person name="Dunbar C."/>
            <person name="Freedman E."/>
            <person name="Gearin G."/>
            <person name="Gellesch M."/>
            <person name="Goldberg J."/>
            <person name="Griggs A."/>
            <person name="Gujja S."/>
            <person name="Heiman D."/>
            <person name="Howarth C."/>
            <person name="Larson L."/>
            <person name="Lui A."/>
            <person name="MacDonald P.J.P."/>
            <person name="Montmayeur A."/>
            <person name="Murphy C."/>
            <person name="Neiman D."/>
            <person name="Pearson M."/>
            <person name="Priest M."/>
            <person name="Roberts A."/>
            <person name="Saif S."/>
            <person name="Shea T."/>
            <person name="Shenoy N."/>
            <person name="Sisk P."/>
            <person name="Stolte C."/>
            <person name="Sykes S."/>
            <person name="Wortman J."/>
            <person name="Nusbaum C."/>
            <person name="Birren B."/>
        </authorList>
    </citation>
    <scope>NUCLEOTIDE SEQUENCE [LARGE SCALE GENOMIC DNA]</scope>
    <source>
        <strain evidence="16 17">YIT 12060</strain>
    </source>
</reference>
<dbReference type="SUPFAM" id="SSF48150">
    <property type="entry name" value="DNA-glycosylase"/>
    <property type="match status" value="1"/>
</dbReference>
<dbReference type="GO" id="GO:0034039">
    <property type="term" value="F:8-oxo-7,8-dihydroguanine DNA N-glycosylase activity"/>
    <property type="evidence" value="ECO:0007669"/>
    <property type="project" value="TreeGrafter"/>
</dbReference>
<dbReference type="STRING" id="742725.HMPREF9450_00527"/>
<dbReference type="Proteomes" id="UP000006008">
    <property type="component" value="Unassembled WGS sequence"/>
</dbReference>
<dbReference type="PATRIC" id="fig|742725.3.peg.576"/>
<evidence type="ECO:0000256" key="8">
    <source>
        <dbReference type="ARBA" id="ARBA00022763"/>
    </source>
</evidence>
<dbReference type="GO" id="GO:0035485">
    <property type="term" value="F:adenine/guanine mispair binding"/>
    <property type="evidence" value="ECO:0007669"/>
    <property type="project" value="TreeGrafter"/>
</dbReference>
<evidence type="ECO:0000256" key="13">
    <source>
        <dbReference type="ARBA" id="ARBA00023295"/>
    </source>
</evidence>
<dbReference type="Gene3D" id="1.10.1670.10">
    <property type="entry name" value="Helix-hairpin-Helix base-excision DNA repair enzymes (C-terminal)"/>
    <property type="match status" value="1"/>
</dbReference>
<evidence type="ECO:0000256" key="2">
    <source>
        <dbReference type="ARBA" id="ARBA00002933"/>
    </source>
</evidence>
<proteinExistence type="inferred from homology"/>
<evidence type="ECO:0000256" key="1">
    <source>
        <dbReference type="ARBA" id="ARBA00000843"/>
    </source>
</evidence>
<dbReference type="InterPro" id="IPR044298">
    <property type="entry name" value="MIG/MutY"/>
</dbReference>
<dbReference type="Pfam" id="PF14815">
    <property type="entry name" value="NUDIX_4"/>
    <property type="match status" value="1"/>
</dbReference>
<dbReference type="EMBL" id="ADLD01000005">
    <property type="protein sequence ID" value="EHB92978.1"/>
    <property type="molecule type" value="Genomic_DNA"/>
</dbReference>
<dbReference type="GO" id="GO:0032357">
    <property type="term" value="F:oxidized purine DNA binding"/>
    <property type="evidence" value="ECO:0007669"/>
    <property type="project" value="TreeGrafter"/>
</dbReference>
<dbReference type="InterPro" id="IPR029119">
    <property type="entry name" value="MutY_C"/>
</dbReference>